<dbReference type="PROSITE" id="PS01318">
    <property type="entry name" value="TSAA_1"/>
    <property type="match status" value="1"/>
</dbReference>
<dbReference type="Gene3D" id="3.30.2310.10">
    <property type="entry name" value="YaeB-like"/>
    <property type="match status" value="1"/>
</dbReference>
<organism evidence="4 5">
    <name type="scientific">Chitinimonas taiwanensis DSM 18899</name>
    <dbReference type="NCBI Taxonomy" id="1121279"/>
    <lineage>
        <taxon>Bacteria</taxon>
        <taxon>Pseudomonadati</taxon>
        <taxon>Pseudomonadota</taxon>
        <taxon>Betaproteobacteria</taxon>
        <taxon>Neisseriales</taxon>
        <taxon>Chitinibacteraceae</taxon>
        <taxon>Chitinimonas</taxon>
    </lineage>
</organism>
<reference evidence="4 5" key="1">
    <citation type="submission" date="2016-11" db="EMBL/GenBank/DDBJ databases">
        <authorList>
            <person name="Jaros S."/>
            <person name="Januszkiewicz K."/>
            <person name="Wedrychowicz H."/>
        </authorList>
    </citation>
    <scope>NUCLEOTIDE SEQUENCE [LARGE SCALE GENOMIC DNA]</scope>
    <source>
        <strain evidence="4 5">DSM 18899</strain>
    </source>
</reference>
<dbReference type="Proteomes" id="UP000186513">
    <property type="component" value="Unassembled WGS sequence"/>
</dbReference>
<dbReference type="PANTHER" id="PTHR12818">
    <property type="entry name" value="TRNA (ADENINE(37)-N6)-METHYLTRANSFERASE"/>
    <property type="match status" value="1"/>
</dbReference>
<dbReference type="EMBL" id="FPKR01000004">
    <property type="protein sequence ID" value="SFZ74649.1"/>
    <property type="molecule type" value="Genomic_DNA"/>
</dbReference>
<keyword evidence="5" id="KW-1185">Reference proteome</keyword>
<name>A0A1K2HDS2_9NEIS</name>
<proteinExistence type="inferred from homology"/>
<keyword evidence="4" id="KW-0808">Transferase</keyword>
<evidence type="ECO:0000256" key="1">
    <source>
        <dbReference type="ARBA" id="ARBA00022691"/>
    </source>
</evidence>
<protein>
    <submittedName>
        <fullName evidence="4">tRNA-Thr(GGU) m(6)t(6)A37 methyltransferase TsaA</fullName>
    </submittedName>
</protein>
<feature type="domain" description="TsaA-like" evidence="3">
    <location>
        <begin position="6"/>
        <end position="146"/>
    </location>
</feature>
<dbReference type="GO" id="GO:0089715">
    <property type="term" value="F:tRNA (L-threonylcarbamoyladenosine(37)-C2) methyltransferase activity"/>
    <property type="evidence" value="ECO:0007669"/>
    <property type="project" value="TreeGrafter"/>
</dbReference>
<keyword evidence="1" id="KW-0949">S-adenosyl-L-methionine</keyword>
<dbReference type="OrthoDB" id="9804309at2"/>
<dbReference type="InterPro" id="IPR036413">
    <property type="entry name" value="YaeB-like_sf"/>
</dbReference>
<dbReference type="STRING" id="1121279.SAMN02745887_01348"/>
<dbReference type="InterPro" id="IPR040372">
    <property type="entry name" value="YaeB-like"/>
</dbReference>
<dbReference type="GO" id="GO:0032259">
    <property type="term" value="P:methylation"/>
    <property type="evidence" value="ECO:0007669"/>
    <property type="project" value="UniProtKB-KW"/>
</dbReference>
<evidence type="ECO:0000256" key="2">
    <source>
        <dbReference type="ARBA" id="ARBA00033753"/>
    </source>
</evidence>
<dbReference type="InterPro" id="IPR023370">
    <property type="entry name" value="TrmO-like_N"/>
</dbReference>
<dbReference type="RefSeq" id="WP_072427871.1">
    <property type="nucleotide sequence ID" value="NZ_FPKR01000004.1"/>
</dbReference>
<accession>A0A1K2HDS2</accession>
<dbReference type="Pfam" id="PF18389">
    <property type="entry name" value="TrmO_C"/>
    <property type="match status" value="1"/>
</dbReference>
<dbReference type="SUPFAM" id="SSF118196">
    <property type="entry name" value="YaeB-like"/>
    <property type="match status" value="1"/>
</dbReference>
<evidence type="ECO:0000259" key="3">
    <source>
        <dbReference type="PROSITE" id="PS51668"/>
    </source>
</evidence>
<dbReference type="NCBIfam" id="TIGR00104">
    <property type="entry name" value="tRNA_TsaA"/>
    <property type="match status" value="1"/>
</dbReference>
<dbReference type="InterPro" id="IPR023368">
    <property type="entry name" value="UPF0066_cons_site"/>
</dbReference>
<dbReference type="InterPro" id="IPR036414">
    <property type="entry name" value="YaeB_N_sf"/>
</dbReference>
<dbReference type="PANTHER" id="PTHR12818:SF0">
    <property type="entry name" value="TRNA (ADENINE(37)-N6)-METHYLTRANSFERASE"/>
    <property type="match status" value="1"/>
</dbReference>
<keyword evidence="4" id="KW-0489">Methyltransferase</keyword>
<dbReference type="CDD" id="cd09281">
    <property type="entry name" value="UPF0066"/>
    <property type="match status" value="1"/>
</dbReference>
<dbReference type="InterPro" id="IPR041369">
    <property type="entry name" value="TrmO_C"/>
</dbReference>
<dbReference type="FunFam" id="2.40.30.70:FF:000001">
    <property type="entry name" value="tRNA (N6-threonylcarbamoyladenosine(37)-N6)-methyltransferase TrmO"/>
    <property type="match status" value="1"/>
</dbReference>
<gene>
    <name evidence="4" type="ORF">SAMN02745887_01348</name>
</gene>
<evidence type="ECO:0000313" key="5">
    <source>
        <dbReference type="Proteomes" id="UP000186513"/>
    </source>
</evidence>
<comment type="similarity">
    <text evidence="2">Belongs to the tRNA methyltransferase O family.</text>
</comment>
<dbReference type="PROSITE" id="PS51668">
    <property type="entry name" value="TSAA_2"/>
    <property type="match status" value="1"/>
</dbReference>
<dbReference type="Gene3D" id="2.40.30.70">
    <property type="entry name" value="YaeB-like"/>
    <property type="match status" value="1"/>
</dbReference>
<dbReference type="AlphaFoldDB" id="A0A1K2HDS2"/>
<sequence>MSAWTLQPIGVIESCFKEKFAIPRQPGLCPSAEATLILQPPFDQADTVRGLEQFSHVWLMFIFHETAAQGWRPTVRPPKLGGNQRVGVFATRSTFRPNPIGLSVAKLAGIDTRDGVRIHLEGADLLDGTPVVDLKPYLGYADALPTASNGYADAGEAPLPVRFSLEADAELAQLDLAYPKLRALINEVLAQDPRPGYADDPEREYGMALYRFNIKWRCDAAGALVTAIRAL</sequence>
<dbReference type="Pfam" id="PF01980">
    <property type="entry name" value="TrmO_N"/>
    <property type="match status" value="1"/>
</dbReference>
<evidence type="ECO:0000313" key="4">
    <source>
        <dbReference type="EMBL" id="SFZ74649.1"/>
    </source>
</evidence>